<feature type="transmembrane region" description="Helical" evidence="1">
    <location>
        <begin position="253"/>
        <end position="269"/>
    </location>
</feature>
<dbReference type="GO" id="GO:0000139">
    <property type="term" value="C:Golgi membrane"/>
    <property type="evidence" value="ECO:0007669"/>
    <property type="project" value="InterPro"/>
</dbReference>
<evidence type="ECO:0000256" key="1">
    <source>
        <dbReference type="SAM" id="Phobius"/>
    </source>
</evidence>
<evidence type="ECO:0000313" key="3">
    <source>
        <dbReference type="WBParaSite" id="PDA_v2.g31146.t1"/>
    </source>
</evidence>
<dbReference type="Proteomes" id="UP000887578">
    <property type="component" value="Unplaced"/>
</dbReference>
<dbReference type="AlphaFoldDB" id="A0A914QMM0"/>
<dbReference type="GO" id="GO:0016757">
    <property type="term" value="F:glycosyltransferase activity"/>
    <property type="evidence" value="ECO:0007669"/>
    <property type="project" value="InterPro"/>
</dbReference>
<keyword evidence="1" id="KW-1133">Transmembrane helix</keyword>
<organism evidence="2 3">
    <name type="scientific">Panagrolaimus davidi</name>
    <dbReference type="NCBI Taxonomy" id="227884"/>
    <lineage>
        <taxon>Eukaryota</taxon>
        <taxon>Metazoa</taxon>
        <taxon>Ecdysozoa</taxon>
        <taxon>Nematoda</taxon>
        <taxon>Chromadorea</taxon>
        <taxon>Rhabditida</taxon>
        <taxon>Tylenchina</taxon>
        <taxon>Panagrolaimomorpha</taxon>
        <taxon>Panagrolaimoidea</taxon>
        <taxon>Panagrolaimidae</taxon>
        <taxon>Panagrolaimus</taxon>
    </lineage>
</organism>
<dbReference type="PANTHER" id="PTHR31410">
    <property type="entry name" value="TRANSMEMBRANE PROTEIN 246"/>
    <property type="match status" value="1"/>
</dbReference>
<proteinExistence type="predicted"/>
<dbReference type="WBParaSite" id="PDA_v2.g31146.t1">
    <property type="protein sequence ID" value="PDA_v2.g31146.t1"/>
    <property type="gene ID" value="PDA_v2.g31146"/>
</dbReference>
<feature type="transmembrane region" description="Helical" evidence="1">
    <location>
        <begin position="228"/>
        <end position="247"/>
    </location>
</feature>
<reference evidence="3" key="1">
    <citation type="submission" date="2022-11" db="UniProtKB">
        <authorList>
            <consortium name="WormBaseParasite"/>
        </authorList>
    </citation>
    <scope>IDENTIFICATION</scope>
</reference>
<keyword evidence="1" id="KW-0472">Membrane</keyword>
<sequence>MVKTLFLNKFGYDLLKILLSCIGIFVFIFFIRYFIPSYNGESFYFSIKESGTEEQNNQKRIKIAAEILEKFDWKILKEKPRMNLSISLIAADRKNGYITQSMAFLLTQIESWEKVPIISICNVEDNIFDELKLFTDKLQIHSINKENNIAFDLTEDDGRIKKEANDYWNCLNAAYSSNHSTDFILLIEDDAVPVPYFGMLIESLLNQLNNLDFIDFVKLFHPWRLRKIPFMFQAISVSIAFGFAVSYFVFRRFSIIAILILSIFMYSCLRQSFYSEIFADTRFHFSSSAYITPSESCCTPGVLFRSTSIPSMLKYFKEQNVGNGHAKDHILDESPFTGKSTDFNYFVHIGHFSSVRQKVIPLESLLKN</sequence>
<dbReference type="InterPro" id="IPR029675">
    <property type="entry name" value="PGAP4"/>
</dbReference>
<dbReference type="GO" id="GO:0006506">
    <property type="term" value="P:GPI anchor biosynthetic process"/>
    <property type="evidence" value="ECO:0007669"/>
    <property type="project" value="InterPro"/>
</dbReference>
<keyword evidence="1" id="KW-0812">Transmembrane</keyword>
<feature type="transmembrane region" description="Helical" evidence="1">
    <location>
        <begin position="14"/>
        <end position="35"/>
    </location>
</feature>
<keyword evidence="2" id="KW-1185">Reference proteome</keyword>
<evidence type="ECO:0000313" key="2">
    <source>
        <dbReference type="Proteomes" id="UP000887578"/>
    </source>
</evidence>
<protein>
    <submittedName>
        <fullName evidence="3">Uncharacterized protein</fullName>
    </submittedName>
</protein>
<name>A0A914QMM0_9BILA</name>
<accession>A0A914QMM0</accession>
<dbReference type="PANTHER" id="PTHR31410:SF1">
    <property type="entry name" value="POST-GPI ATTACHMENT TO PROTEINS FACTOR 4"/>
    <property type="match status" value="1"/>
</dbReference>